<organism evidence="1 2">
    <name type="scientific">Castanea mollissima</name>
    <name type="common">Chinese chestnut</name>
    <dbReference type="NCBI Taxonomy" id="60419"/>
    <lineage>
        <taxon>Eukaryota</taxon>
        <taxon>Viridiplantae</taxon>
        <taxon>Streptophyta</taxon>
        <taxon>Embryophyta</taxon>
        <taxon>Tracheophyta</taxon>
        <taxon>Spermatophyta</taxon>
        <taxon>Magnoliopsida</taxon>
        <taxon>eudicotyledons</taxon>
        <taxon>Gunneridae</taxon>
        <taxon>Pentapetalae</taxon>
        <taxon>rosids</taxon>
        <taxon>fabids</taxon>
        <taxon>Fagales</taxon>
        <taxon>Fagaceae</taxon>
        <taxon>Castanea</taxon>
    </lineage>
</organism>
<name>A0A8J4RRS3_9ROSI</name>
<dbReference type="AlphaFoldDB" id="A0A8J4RRS3"/>
<comment type="caution">
    <text evidence="1">The sequence shown here is derived from an EMBL/GenBank/DDBJ whole genome shotgun (WGS) entry which is preliminary data.</text>
</comment>
<proteinExistence type="predicted"/>
<gene>
    <name evidence="1" type="ORF">CMV_004488</name>
</gene>
<accession>A0A8J4RRS3</accession>
<protein>
    <submittedName>
        <fullName evidence="1">Uncharacterized protein</fullName>
    </submittedName>
</protein>
<evidence type="ECO:0000313" key="2">
    <source>
        <dbReference type="Proteomes" id="UP000737018"/>
    </source>
</evidence>
<dbReference type="Proteomes" id="UP000737018">
    <property type="component" value="Unassembled WGS sequence"/>
</dbReference>
<evidence type="ECO:0000313" key="1">
    <source>
        <dbReference type="EMBL" id="KAF3971974.1"/>
    </source>
</evidence>
<sequence>MICGRMQPGHIHCNIIIWGGLEIKCAPMGCSIQLGNCGFYILWSLLVLPCYNQSNILSKTEAVYINGGKNEEKHYHAPIFSMLVKVFYLSRTTRRPMSICPVHMLISILASS</sequence>
<keyword evidence="2" id="KW-1185">Reference proteome</keyword>
<reference evidence="1" key="1">
    <citation type="submission" date="2020-03" db="EMBL/GenBank/DDBJ databases">
        <title>Castanea mollissima Vanexum genome sequencing.</title>
        <authorList>
            <person name="Staton M."/>
        </authorList>
    </citation>
    <scope>NUCLEOTIDE SEQUENCE</scope>
    <source>
        <tissue evidence="1">Leaf</tissue>
    </source>
</reference>
<dbReference type="EMBL" id="JRKL02000376">
    <property type="protein sequence ID" value="KAF3971974.1"/>
    <property type="molecule type" value="Genomic_DNA"/>
</dbReference>